<name>A0ABY2WIU6_9FLAO</name>
<evidence type="ECO:0000256" key="7">
    <source>
        <dbReference type="RuleBase" id="RU003879"/>
    </source>
</evidence>
<evidence type="ECO:0000313" key="9">
    <source>
        <dbReference type="EMBL" id="TMU54426.1"/>
    </source>
</evidence>
<reference evidence="9 10" key="1">
    <citation type="submission" date="2019-05" db="EMBL/GenBank/DDBJ databases">
        <title>Flagellimonas sp. AsT0115, sp. nov., isolated from a marine red algae, Asparagopsis taxiformis.</title>
        <authorList>
            <person name="Kim J."/>
            <person name="Jeong S.E."/>
            <person name="Jeon C.O."/>
        </authorList>
    </citation>
    <scope>NUCLEOTIDE SEQUENCE [LARGE SCALE GENOMIC DNA]</scope>
    <source>
        <strain evidence="9 10">AsT0115</strain>
    </source>
</reference>
<dbReference type="EMBL" id="VCNI01000002">
    <property type="protein sequence ID" value="TMU54426.1"/>
    <property type="molecule type" value="Genomic_DNA"/>
</dbReference>
<dbReference type="PANTHER" id="PTHR30558:SF3">
    <property type="entry name" value="BIOPOLYMER TRANSPORT PROTEIN EXBD-RELATED"/>
    <property type="match status" value="1"/>
</dbReference>
<evidence type="ECO:0000256" key="1">
    <source>
        <dbReference type="ARBA" id="ARBA00004162"/>
    </source>
</evidence>
<keyword evidence="5 8" id="KW-1133">Transmembrane helix</keyword>
<evidence type="ECO:0000256" key="5">
    <source>
        <dbReference type="ARBA" id="ARBA00022989"/>
    </source>
</evidence>
<keyword evidence="6 8" id="KW-0472">Membrane</keyword>
<evidence type="ECO:0000256" key="4">
    <source>
        <dbReference type="ARBA" id="ARBA00022692"/>
    </source>
</evidence>
<comment type="subcellular location">
    <subcellularLocation>
        <location evidence="1">Cell membrane</location>
        <topology evidence="1">Single-pass membrane protein</topology>
    </subcellularLocation>
    <subcellularLocation>
        <location evidence="7">Cell membrane</location>
        <topology evidence="7">Single-pass type II membrane protein</topology>
    </subcellularLocation>
</comment>
<dbReference type="Proteomes" id="UP000751614">
    <property type="component" value="Unassembled WGS sequence"/>
</dbReference>
<dbReference type="Pfam" id="PF02472">
    <property type="entry name" value="ExbD"/>
    <property type="match status" value="1"/>
</dbReference>
<evidence type="ECO:0000313" key="10">
    <source>
        <dbReference type="Proteomes" id="UP000751614"/>
    </source>
</evidence>
<comment type="similarity">
    <text evidence="2 7">Belongs to the ExbD/TolR family.</text>
</comment>
<sequence length="206" mass="23437">MARNNEIPEVNAGSMADIAFLLLIFFLVTATIQTDMGLDRKLPSKEPTPPITFNERNVFRIVLNKNDELMVESEIMQLKDLRNAAIAFLDNGGESQGDNDDCSYCLGARNPNSSDHPKEAIISLNSDREATYGTYVTVQNELTAAYNELRNRESQRLFNMDFVEMEQRYFDAETPSEIKKVLKENIMAIRDLFPMQLSEAQTNQIK</sequence>
<feature type="transmembrane region" description="Helical" evidence="8">
    <location>
        <begin position="12"/>
        <end position="32"/>
    </location>
</feature>
<evidence type="ECO:0000256" key="3">
    <source>
        <dbReference type="ARBA" id="ARBA00022475"/>
    </source>
</evidence>
<accession>A0ABY2WIU6</accession>
<evidence type="ECO:0000256" key="8">
    <source>
        <dbReference type="SAM" id="Phobius"/>
    </source>
</evidence>
<dbReference type="RefSeq" id="WP_138835608.1">
    <property type="nucleotide sequence ID" value="NZ_VCNI01000002.1"/>
</dbReference>
<gene>
    <name evidence="9" type="ORF">FGG15_09385</name>
</gene>
<keyword evidence="7" id="KW-0813">Transport</keyword>
<proteinExistence type="inferred from homology"/>
<comment type="caution">
    <text evidence="9">The sequence shown here is derived from an EMBL/GenBank/DDBJ whole genome shotgun (WGS) entry which is preliminary data.</text>
</comment>
<keyword evidence="10" id="KW-1185">Reference proteome</keyword>
<keyword evidence="7" id="KW-0653">Protein transport</keyword>
<dbReference type="PANTHER" id="PTHR30558">
    <property type="entry name" value="EXBD MEMBRANE COMPONENT OF PMF-DRIVEN MACROMOLECULE IMPORT SYSTEM"/>
    <property type="match status" value="1"/>
</dbReference>
<protein>
    <submittedName>
        <fullName evidence="9">Biopolymer transporter ExbD</fullName>
    </submittedName>
</protein>
<keyword evidence="3" id="KW-1003">Cell membrane</keyword>
<keyword evidence="4 7" id="KW-0812">Transmembrane</keyword>
<evidence type="ECO:0000256" key="6">
    <source>
        <dbReference type="ARBA" id="ARBA00023136"/>
    </source>
</evidence>
<organism evidence="9 10">
    <name type="scientific">Flagellimonas algicola</name>
    <dbReference type="NCBI Taxonomy" id="2583815"/>
    <lineage>
        <taxon>Bacteria</taxon>
        <taxon>Pseudomonadati</taxon>
        <taxon>Bacteroidota</taxon>
        <taxon>Flavobacteriia</taxon>
        <taxon>Flavobacteriales</taxon>
        <taxon>Flavobacteriaceae</taxon>
        <taxon>Flagellimonas</taxon>
    </lineage>
</organism>
<evidence type="ECO:0000256" key="2">
    <source>
        <dbReference type="ARBA" id="ARBA00005811"/>
    </source>
</evidence>
<dbReference type="InterPro" id="IPR003400">
    <property type="entry name" value="ExbD"/>
</dbReference>